<gene>
    <name evidence="3" type="ORF">E6K74_12235</name>
</gene>
<evidence type="ECO:0000313" key="4">
    <source>
        <dbReference type="Proteomes" id="UP000319829"/>
    </source>
</evidence>
<dbReference type="GO" id="GO:0004553">
    <property type="term" value="F:hydrolase activity, hydrolyzing O-glycosyl compounds"/>
    <property type="evidence" value="ECO:0007669"/>
    <property type="project" value="InterPro"/>
</dbReference>
<dbReference type="GO" id="GO:0030246">
    <property type="term" value="F:carbohydrate binding"/>
    <property type="evidence" value="ECO:0007669"/>
    <property type="project" value="InterPro"/>
</dbReference>
<accession>A0A538SMG4</accession>
<evidence type="ECO:0000259" key="1">
    <source>
        <dbReference type="Pfam" id="PF06452"/>
    </source>
</evidence>
<dbReference type="InterPro" id="IPR045670">
    <property type="entry name" value="DUF5916"/>
</dbReference>
<name>A0A538SMG4_UNCEI</name>
<dbReference type="InterPro" id="IPR010502">
    <property type="entry name" value="Carb-bd_dom_fam9"/>
</dbReference>
<dbReference type="SUPFAM" id="SSF49344">
    <property type="entry name" value="CBD9-like"/>
    <property type="match status" value="1"/>
</dbReference>
<dbReference type="Pfam" id="PF19313">
    <property type="entry name" value="DUF5916"/>
    <property type="match status" value="2"/>
</dbReference>
<evidence type="ECO:0000313" key="3">
    <source>
        <dbReference type="EMBL" id="TMQ52545.1"/>
    </source>
</evidence>
<reference evidence="3 4" key="1">
    <citation type="journal article" date="2019" name="Nat. Microbiol.">
        <title>Mediterranean grassland soil C-N compound turnover is dependent on rainfall and depth, and is mediated by genomically divergent microorganisms.</title>
        <authorList>
            <person name="Diamond S."/>
            <person name="Andeer P.F."/>
            <person name="Li Z."/>
            <person name="Crits-Christoph A."/>
            <person name="Burstein D."/>
            <person name="Anantharaman K."/>
            <person name="Lane K.R."/>
            <person name="Thomas B.C."/>
            <person name="Pan C."/>
            <person name="Northen T.R."/>
            <person name="Banfield J.F."/>
        </authorList>
    </citation>
    <scope>NUCLEOTIDE SEQUENCE [LARGE SCALE GENOMIC DNA]</scope>
    <source>
        <strain evidence="3">WS_4</strain>
    </source>
</reference>
<proteinExistence type="predicted"/>
<dbReference type="AlphaFoldDB" id="A0A538SMG4"/>
<feature type="domain" description="DUF5916" evidence="2">
    <location>
        <begin position="270"/>
        <end position="406"/>
    </location>
</feature>
<evidence type="ECO:0000259" key="2">
    <source>
        <dbReference type="Pfam" id="PF19313"/>
    </source>
</evidence>
<dbReference type="GO" id="GO:0016052">
    <property type="term" value="P:carbohydrate catabolic process"/>
    <property type="evidence" value="ECO:0007669"/>
    <property type="project" value="InterPro"/>
</dbReference>
<sequence length="874" mass="98270">MPFGSFILGPGSRVLRRALRAGLGAAISLVAAGSADASFKSFLPGGDGAAFPSSADGRTTATPSVNAYHLADGDHIKLDGHLDDPAWDRAEAASGFKVWEPDRGTIPSEETVFKVVYDESAIYFGVACHEKDPSKVTARLSRRDRFSNSDIVSVYIDPYLDHTTGYNFKVNPLGVLLDGYMYNDGDRDDNWDAVWDAQTYRDQDGWYVEMRIPFSAIRYRTAESMTWGLEVYRYMHGRGEDTAWVTWDRAAKGFVSRWGQLTGIQGVPAPRQLEIVPYVVGRATDPSQVGNEKLDKFENMGADLKYGVTADLALNATVQPDFGQVEADPAVLNLSPFETFYEEKRPFFIEGSRLFQHPDFNLFYSRRIGTGDPNSRIRYAGKLTGKAAGNVTIATLVASSDVTGRGQAHNLLKNGGRLSRYFVTRLGKEFNGGRQRFNIMQTAVVNTANIDSFGEFASREAYTSGVDFDLFSKDRTYNIQGSVVGSVIDPESSAGDPTVDGAKRYGTGGSLDIRKVGGKWRTGWNGRWESDKLDINDVGFLESPDEIGMSGFVTHIYNPEGKSKTWNQGNYNLNFWKNFLYAGRKGYDVNTGQEVWSYGPGHKQWMGAEVNSWMQLRDYREWWWGTNYQTEGTRRYETRGGPLMREPATYGGWMGVKTDTRKSLVVSIEGNHFRDTSLSHDTNADLAVQWNQSSAINHNLEIEFHNRKDDTQYLATVDVVSHPGAQGIGGLSYLFGRIHQQTATVTLRTNLLFSRDKSLEIYAQPFITVGDYAEVRELIRPDTYEFIHFMDPAVNPHDFDFRFTAVNWNVVYRWEYRPGSTIYLVWTQGREQFDRRDFHPGSPGSFNNDIRLSSMFGTEAENKVLAKITYWFAI</sequence>
<organism evidence="3 4">
    <name type="scientific">Eiseniibacteriota bacterium</name>
    <dbReference type="NCBI Taxonomy" id="2212470"/>
    <lineage>
        <taxon>Bacteria</taxon>
        <taxon>Candidatus Eiseniibacteriota</taxon>
    </lineage>
</organism>
<dbReference type="Proteomes" id="UP000319829">
    <property type="component" value="Unassembled WGS sequence"/>
</dbReference>
<dbReference type="EMBL" id="VBOU01000097">
    <property type="protein sequence ID" value="TMQ52545.1"/>
    <property type="molecule type" value="Genomic_DNA"/>
</dbReference>
<dbReference type="CDD" id="cd09618">
    <property type="entry name" value="CBM9_like_2"/>
    <property type="match status" value="1"/>
</dbReference>
<protein>
    <submittedName>
        <fullName evidence="3">Uncharacterized protein</fullName>
    </submittedName>
</protein>
<dbReference type="Pfam" id="PF06452">
    <property type="entry name" value="CBM9_1"/>
    <property type="match status" value="1"/>
</dbReference>
<comment type="caution">
    <text evidence="3">The sequence shown here is derived from an EMBL/GenBank/DDBJ whole genome shotgun (WGS) entry which is preliminary data.</text>
</comment>
<feature type="domain" description="Carbohydrate-binding" evidence="1">
    <location>
        <begin position="78"/>
        <end position="250"/>
    </location>
</feature>
<dbReference type="Gene3D" id="2.60.40.1190">
    <property type="match status" value="1"/>
</dbReference>
<feature type="domain" description="DUF5916" evidence="2">
    <location>
        <begin position="443"/>
        <end position="871"/>
    </location>
</feature>